<dbReference type="EMBL" id="JBHSGF010000003">
    <property type="protein sequence ID" value="MFC4554663.1"/>
    <property type="molecule type" value="Genomic_DNA"/>
</dbReference>
<name>A0ABV9D8X0_9MICO</name>
<protein>
    <submittedName>
        <fullName evidence="1">Uncharacterized protein</fullName>
    </submittedName>
</protein>
<keyword evidence="2" id="KW-1185">Reference proteome</keyword>
<sequence length="94" mass="9597">MGEPAWGWGAASWDTSSEALADVDAARAALGVVQDALRSAVPHAWVGVAADAFTARLMELLGGSHRLEGLVDDARTAAVVVAREVALDRAGDAG</sequence>
<dbReference type="Proteomes" id="UP001595955">
    <property type="component" value="Unassembled WGS sequence"/>
</dbReference>
<accession>A0ABV9D8X0</accession>
<evidence type="ECO:0000313" key="1">
    <source>
        <dbReference type="EMBL" id="MFC4554663.1"/>
    </source>
</evidence>
<proteinExistence type="predicted"/>
<comment type="caution">
    <text evidence="1">The sequence shown here is derived from an EMBL/GenBank/DDBJ whole genome shotgun (WGS) entry which is preliminary data.</text>
</comment>
<gene>
    <name evidence="1" type="ORF">ACFO3F_05330</name>
</gene>
<dbReference type="RefSeq" id="WP_122825230.1">
    <property type="nucleotide sequence ID" value="NZ_CP033325.1"/>
</dbReference>
<evidence type="ECO:0000313" key="2">
    <source>
        <dbReference type="Proteomes" id="UP001595955"/>
    </source>
</evidence>
<reference evidence="2" key="1">
    <citation type="journal article" date="2019" name="Int. J. Syst. Evol. Microbiol.">
        <title>The Global Catalogue of Microorganisms (GCM) 10K type strain sequencing project: providing services to taxonomists for standard genome sequencing and annotation.</title>
        <authorList>
            <consortium name="The Broad Institute Genomics Platform"/>
            <consortium name="The Broad Institute Genome Sequencing Center for Infectious Disease"/>
            <person name="Wu L."/>
            <person name="Ma J."/>
        </authorList>
    </citation>
    <scope>NUCLEOTIDE SEQUENCE [LARGE SCALE GENOMIC DNA]</scope>
    <source>
        <strain evidence="2">JCM 3369</strain>
    </source>
</reference>
<organism evidence="1 2">
    <name type="scientific">Georgenia faecalis</name>
    <dbReference type="NCBI Taxonomy" id="2483799"/>
    <lineage>
        <taxon>Bacteria</taxon>
        <taxon>Bacillati</taxon>
        <taxon>Actinomycetota</taxon>
        <taxon>Actinomycetes</taxon>
        <taxon>Micrococcales</taxon>
        <taxon>Bogoriellaceae</taxon>
        <taxon>Georgenia</taxon>
    </lineage>
</organism>